<sequence>MEMIKKKKGFTLIELMIVLAIIAILAVVLIPKSQIFKNNSKNAGVITNVNTVRAYLETKVTNTSGINAYLTTADLTSAFAGAFNTGSSSTDKLINPFTNISGAGIGYAYEIISAPTTDSSISSATTEANVKADAGSSFTGKKGEVIVVVYSNGYGVVGIDSGESATQAFIVQ</sequence>
<gene>
    <name evidence="2" type="ORF">ACJDU8_07690</name>
</gene>
<protein>
    <submittedName>
        <fullName evidence="2">Type II secretion system protein</fullName>
    </submittedName>
</protein>
<dbReference type="InterPro" id="IPR045584">
    <property type="entry name" value="Pilin-like"/>
</dbReference>
<comment type="caution">
    <text evidence="2">The sequence shown here is derived from an EMBL/GenBank/DDBJ whole genome shotgun (WGS) entry which is preliminary data.</text>
</comment>
<evidence type="ECO:0000313" key="2">
    <source>
        <dbReference type="EMBL" id="MFL0195446.1"/>
    </source>
</evidence>
<dbReference type="EMBL" id="JBJHZX010000009">
    <property type="protein sequence ID" value="MFL0195446.1"/>
    <property type="molecule type" value="Genomic_DNA"/>
</dbReference>
<dbReference type="RefSeq" id="WP_406791568.1">
    <property type="nucleotide sequence ID" value="NZ_JBJHZX010000009.1"/>
</dbReference>
<proteinExistence type="predicted"/>
<keyword evidence="1" id="KW-1133">Transmembrane helix</keyword>
<dbReference type="Proteomes" id="UP001623660">
    <property type="component" value="Unassembled WGS sequence"/>
</dbReference>
<name>A0ABW8SI44_9CLOT</name>
<evidence type="ECO:0000256" key="1">
    <source>
        <dbReference type="SAM" id="Phobius"/>
    </source>
</evidence>
<organism evidence="2 3">
    <name type="scientific">Candidatus Clostridium eludens</name>
    <dbReference type="NCBI Taxonomy" id="3381663"/>
    <lineage>
        <taxon>Bacteria</taxon>
        <taxon>Bacillati</taxon>
        <taxon>Bacillota</taxon>
        <taxon>Clostridia</taxon>
        <taxon>Eubacteriales</taxon>
        <taxon>Clostridiaceae</taxon>
        <taxon>Clostridium</taxon>
    </lineage>
</organism>
<feature type="transmembrane region" description="Helical" evidence="1">
    <location>
        <begin position="12"/>
        <end position="30"/>
    </location>
</feature>
<dbReference type="SUPFAM" id="SSF54523">
    <property type="entry name" value="Pili subunits"/>
    <property type="match status" value="1"/>
</dbReference>
<reference evidence="2 3" key="1">
    <citation type="submission" date="2024-11" db="EMBL/GenBank/DDBJ databases">
        <authorList>
            <person name="Heng Y.C."/>
            <person name="Lim A.C.H."/>
            <person name="Lee J.K.Y."/>
            <person name="Kittelmann S."/>
        </authorList>
    </citation>
    <scope>NUCLEOTIDE SEQUENCE [LARGE SCALE GENOMIC DNA]</scope>
    <source>
        <strain evidence="2 3">WILCCON 0269</strain>
    </source>
</reference>
<dbReference type="NCBIfam" id="TIGR02532">
    <property type="entry name" value="IV_pilin_GFxxxE"/>
    <property type="match status" value="1"/>
</dbReference>
<accession>A0ABW8SI44</accession>
<dbReference type="Pfam" id="PF07963">
    <property type="entry name" value="N_methyl"/>
    <property type="match status" value="1"/>
</dbReference>
<keyword evidence="1" id="KW-0472">Membrane</keyword>
<dbReference type="InterPro" id="IPR012902">
    <property type="entry name" value="N_methyl_site"/>
</dbReference>
<dbReference type="PROSITE" id="PS00409">
    <property type="entry name" value="PROKAR_NTER_METHYL"/>
    <property type="match status" value="1"/>
</dbReference>
<keyword evidence="3" id="KW-1185">Reference proteome</keyword>
<dbReference type="Gene3D" id="3.30.700.10">
    <property type="entry name" value="Glycoprotein, Type 4 Pilin"/>
    <property type="match status" value="1"/>
</dbReference>
<keyword evidence="1" id="KW-0812">Transmembrane</keyword>
<evidence type="ECO:0000313" key="3">
    <source>
        <dbReference type="Proteomes" id="UP001623660"/>
    </source>
</evidence>